<organism evidence="2 3">
    <name type="scientific">[Ruminococcus] lactaris</name>
    <dbReference type="NCBI Taxonomy" id="46228"/>
    <lineage>
        <taxon>Bacteria</taxon>
        <taxon>Bacillati</taxon>
        <taxon>Bacillota</taxon>
        <taxon>Clostridia</taxon>
        <taxon>Lachnospirales</taxon>
        <taxon>Lachnospiraceae</taxon>
        <taxon>Mediterraneibacter</taxon>
    </lineage>
</organism>
<accession>A0A415D8Q0</accession>
<dbReference type="Proteomes" id="UP000285832">
    <property type="component" value="Unassembled WGS sequence"/>
</dbReference>
<reference evidence="2 3" key="1">
    <citation type="submission" date="2018-08" db="EMBL/GenBank/DDBJ databases">
        <title>A genome reference for cultivated species of the human gut microbiota.</title>
        <authorList>
            <person name="Zou Y."/>
            <person name="Xue W."/>
            <person name="Luo G."/>
        </authorList>
    </citation>
    <scope>NUCLEOTIDE SEQUENCE [LARGE SCALE GENOMIC DNA]</scope>
    <source>
        <strain evidence="2 3">AM09-9</strain>
    </source>
</reference>
<protein>
    <recommendedName>
        <fullName evidence="1">DUF6673 domain-containing protein</fullName>
    </recommendedName>
</protein>
<dbReference type="Pfam" id="PF20378">
    <property type="entry name" value="DUF6673"/>
    <property type="match status" value="1"/>
</dbReference>
<sequence length="108" mass="12233">MQINGVTLNFSFFDPDFEEGKKAYLKELEEISKLGDTGTEPDAIRQQCDTVKHLFDVTFGEGTGEKVCGTGHDHLLCLEAYEALLNEQIRQCERYRAVKERLGMKGTE</sequence>
<dbReference type="RefSeq" id="WP_118278731.1">
    <property type="nucleotide sequence ID" value="NZ_JAQDJO010000040.1"/>
</dbReference>
<evidence type="ECO:0000313" key="2">
    <source>
        <dbReference type="EMBL" id="RHJ63252.1"/>
    </source>
</evidence>
<proteinExistence type="predicted"/>
<evidence type="ECO:0000313" key="3">
    <source>
        <dbReference type="Proteomes" id="UP000285832"/>
    </source>
</evidence>
<evidence type="ECO:0000259" key="1">
    <source>
        <dbReference type="Pfam" id="PF20378"/>
    </source>
</evidence>
<dbReference type="EMBL" id="QRMI01000005">
    <property type="protein sequence ID" value="RHJ63252.1"/>
    <property type="molecule type" value="Genomic_DNA"/>
</dbReference>
<comment type="caution">
    <text evidence="2">The sequence shown here is derived from an EMBL/GenBank/DDBJ whole genome shotgun (WGS) entry which is preliminary data.</text>
</comment>
<gene>
    <name evidence="2" type="ORF">DW116_02755</name>
</gene>
<feature type="domain" description="DUF6673" evidence="1">
    <location>
        <begin position="1"/>
        <end position="103"/>
    </location>
</feature>
<name>A0A415D8Q0_9FIRM</name>
<dbReference type="AlphaFoldDB" id="A0A415D8Q0"/>
<dbReference type="InterPro" id="IPR046655">
    <property type="entry name" value="DUF6673"/>
</dbReference>